<name>A0A8H7S336_9FUNG</name>
<organism evidence="1 2">
    <name type="scientific">Circinella minor</name>
    <dbReference type="NCBI Taxonomy" id="1195481"/>
    <lineage>
        <taxon>Eukaryota</taxon>
        <taxon>Fungi</taxon>
        <taxon>Fungi incertae sedis</taxon>
        <taxon>Mucoromycota</taxon>
        <taxon>Mucoromycotina</taxon>
        <taxon>Mucoromycetes</taxon>
        <taxon>Mucorales</taxon>
        <taxon>Lichtheimiaceae</taxon>
        <taxon>Circinella</taxon>
    </lineage>
</organism>
<keyword evidence="2" id="KW-1185">Reference proteome</keyword>
<proteinExistence type="predicted"/>
<dbReference type="OrthoDB" id="2299483at2759"/>
<dbReference type="EMBL" id="JAEPRB010000099">
    <property type="protein sequence ID" value="KAG2221801.1"/>
    <property type="molecule type" value="Genomic_DNA"/>
</dbReference>
<reference evidence="1 2" key="1">
    <citation type="submission" date="2020-12" db="EMBL/GenBank/DDBJ databases">
        <title>Metabolic potential, ecology and presence of endohyphal bacteria is reflected in genomic diversity of Mucoromycotina.</title>
        <authorList>
            <person name="Muszewska A."/>
            <person name="Okrasinska A."/>
            <person name="Steczkiewicz K."/>
            <person name="Drgas O."/>
            <person name="Orlowska M."/>
            <person name="Perlinska-Lenart U."/>
            <person name="Aleksandrzak-Piekarczyk T."/>
            <person name="Szatraj K."/>
            <person name="Zielenkiewicz U."/>
            <person name="Pilsyk S."/>
            <person name="Malc E."/>
            <person name="Mieczkowski P."/>
            <person name="Kruszewska J.S."/>
            <person name="Biernat P."/>
            <person name="Pawlowska J."/>
        </authorList>
    </citation>
    <scope>NUCLEOTIDE SEQUENCE [LARGE SCALE GENOMIC DNA]</scope>
    <source>
        <strain evidence="1 2">CBS 142.35</strain>
    </source>
</reference>
<gene>
    <name evidence="1" type="ORF">INT45_013297</name>
</gene>
<evidence type="ECO:0000313" key="1">
    <source>
        <dbReference type="EMBL" id="KAG2221801.1"/>
    </source>
</evidence>
<evidence type="ECO:0000313" key="2">
    <source>
        <dbReference type="Proteomes" id="UP000646827"/>
    </source>
</evidence>
<accession>A0A8H7S336</accession>
<protein>
    <submittedName>
        <fullName evidence="1">Uncharacterized protein</fullName>
    </submittedName>
</protein>
<dbReference type="AlphaFoldDB" id="A0A8H7S336"/>
<dbReference type="Proteomes" id="UP000646827">
    <property type="component" value="Unassembled WGS sequence"/>
</dbReference>
<comment type="caution">
    <text evidence="1">The sequence shown here is derived from an EMBL/GenBank/DDBJ whole genome shotgun (WGS) entry which is preliminary data.</text>
</comment>
<sequence length="162" mass="18622">MQKRFYPSQGDLYWAEKTVGEILELYYYHYDVNNKTEADLVRRLYIFFMFIGEKVSVSSSNRMNENRSAPGVTPLLRKKTGTKVDILIKHLYDDFGVGEAGLGGGATSTKYIKEANLKLLKSLKDVAWNLLKMRTKDTQQLRIPGFIINGILKLFDMIKMNL</sequence>